<evidence type="ECO:0000313" key="3">
    <source>
        <dbReference type="EnsemblMetazoa" id="ISCW010406-PA"/>
    </source>
</evidence>
<gene>
    <name evidence="2" type="ORF">IscW_ISCW010406</name>
</gene>
<proteinExistence type="predicted"/>
<keyword evidence="4" id="KW-1185">Reference proteome</keyword>
<name>B7Q5Q6_IXOSC</name>
<dbReference type="Proteomes" id="UP000001555">
    <property type="component" value="Unassembled WGS sequence"/>
</dbReference>
<dbReference type="EnsemblMetazoa" id="ISCW010406-RA">
    <property type="protein sequence ID" value="ISCW010406-PA"/>
    <property type="gene ID" value="ISCW010406"/>
</dbReference>
<dbReference type="AlphaFoldDB" id="B7Q5Q6"/>
<dbReference type="EMBL" id="DS863069">
    <property type="protein sequence ID" value="EEC14179.1"/>
    <property type="molecule type" value="Genomic_DNA"/>
</dbReference>
<dbReference type="VEuPathDB" id="VectorBase:ISCW010406"/>
<evidence type="ECO:0000256" key="1">
    <source>
        <dbReference type="SAM" id="MobiDB-lite"/>
    </source>
</evidence>
<dbReference type="EMBL" id="ABJB010379975">
    <property type="status" value="NOT_ANNOTATED_CDS"/>
    <property type="molecule type" value="Genomic_DNA"/>
</dbReference>
<protein>
    <submittedName>
        <fullName evidence="2 3">Uncharacterized protein</fullName>
    </submittedName>
</protein>
<dbReference type="InParanoid" id="B7Q5Q6"/>
<dbReference type="VEuPathDB" id="VectorBase:ISCI010406"/>
<accession>B7Q5Q6</accession>
<feature type="region of interest" description="Disordered" evidence="1">
    <location>
        <begin position="1"/>
        <end position="30"/>
    </location>
</feature>
<reference evidence="3" key="2">
    <citation type="submission" date="2020-05" db="UniProtKB">
        <authorList>
            <consortium name="EnsemblMetazoa"/>
        </authorList>
    </citation>
    <scope>IDENTIFICATION</scope>
    <source>
        <strain evidence="3">wikel</strain>
    </source>
</reference>
<dbReference type="PaxDb" id="6945-B7Q5Q6"/>
<sequence length="59" mass="6427">MAVSPSDEPRTSSAKFLGIETGLQENQSSEREVQKIYHSCHTTSVKAGSLDFSFVTPPI</sequence>
<evidence type="ECO:0000313" key="4">
    <source>
        <dbReference type="Proteomes" id="UP000001555"/>
    </source>
</evidence>
<organism>
    <name type="scientific">Ixodes scapularis</name>
    <name type="common">Black-legged tick</name>
    <name type="synonym">Deer tick</name>
    <dbReference type="NCBI Taxonomy" id="6945"/>
    <lineage>
        <taxon>Eukaryota</taxon>
        <taxon>Metazoa</taxon>
        <taxon>Ecdysozoa</taxon>
        <taxon>Arthropoda</taxon>
        <taxon>Chelicerata</taxon>
        <taxon>Arachnida</taxon>
        <taxon>Acari</taxon>
        <taxon>Parasitiformes</taxon>
        <taxon>Ixodida</taxon>
        <taxon>Ixodoidea</taxon>
        <taxon>Ixodidae</taxon>
        <taxon>Ixodinae</taxon>
        <taxon>Ixodes</taxon>
    </lineage>
</organism>
<evidence type="ECO:0000313" key="2">
    <source>
        <dbReference type="EMBL" id="EEC14179.1"/>
    </source>
</evidence>
<reference evidence="2 4" key="1">
    <citation type="submission" date="2008-03" db="EMBL/GenBank/DDBJ databases">
        <title>Annotation of Ixodes scapularis.</title>
        <authorList>
            <consortium name="Ixodes scapularis Genome Project Consortium"/>
            <person name="Caler E."/>
            <person name="Hannick L.I."/>
            <person name="Bidwell S."/>
            <person name="Joardar V."/>
            <person name="Thiagarajan M."/>
            <person name="Amedeo P."/>
            <person name="Galinsky K.J."/>
            <person name="Schobel S."/>
            <person name="Inman J."/>
            <person name="Hostetler J."/>
            <person name="Miller J."/>
            <person name="Hammond M."/>
            <person name="Megy K."/>
            <person name="Lawson D."/>
            <person name="Kodira C."/>
            <person name="Sutton G."/>
            <person name="Meyer J."/>
            <person name="Hill C.A."/>
            <person name="Birren B."/>
            <person name="Nene V."/>
            <person name="Collins F."/>
            <person name="Alarcon-Chaidez F."/>
            <person name="Wikel S."/>
            <person name="Strausberg R."/>
        </authorList>
    </citation>
    <scope>NUCLEOTIDE SEQUENCE [LARGE SCALE GENOMIC DNA]</scope>
    <source>
        <strain evidence="4">Wikel</strain>
        <strain evidence="2">Wikel colony</strain>
    </source>
</reference>
<dbReference type="HOGENOM" id="CLU_2963352_0_0_1"/>